<feature type="region of interest" description="Disordered" evidence="2">
    <location>
        <begin position="1"/>
        <end position="83"/>
    </location>
</feature>
<keyword evidence="5" id="KW-1185">Reference proteome</keyword>
<dbReference type="Pfam" id="PF01844">
    <property type="entry name" value="HNH"/>
    <property type="match status" value="1"/>
</dbReference>
<dbReference type="Gene3D" id="1.10.30.50">
    <property type="match status" value="1"/>
</dbReference>
<comment type="caution">
    <text evidence="4">The sequence shown here is derived from an EMBL/GenBank/DDBJ whole genome shotgun (WGS) entry which is preliminary data.</text>
</comment>
<evidence type="ECO:0000259" key="3">
    <source>
        <dbReference type="SMART" id="SM00507"/>
    </source>
</evidence>
<gene>
    <name evidence="4" type="ORF">NCCP602_05810</name>
</gene>
<comment type="similarity">
    <text evidence="1">Belongs to the Rv1128c/1148c/1588c/1702c/1945/3466 family.</text>
</comment>
<evidence type="ECO:0000313" key="5">
    <source>
        <dbReference type="Proteomes" id="UP001498238"/>
    </source>
</evidence>
<dbReference type="InterPro" id="IPR003870">
    <property type="entry name" value="DUF222"/>
</dbReference>
<feature type="domain" description="HNH nuclease" evidence="3">
    <location>
        <begin position="458"/>
        <end position="509"/>
    </location>
</feature>
<reference evidence="4 5" key="1">
    <citation type="submission" date="2024-01" db="EMBL/GenBank/DDBJ databases">
        <title>Characterization of antibiotic resistant novel bacterial strains and their environmental applications.</title>
        <authorList>
            <person name="Manzoor S."/>
            <person name="Abbas S."/>
            <person name="Arshad M."/>
            <person name="Ahmed I."/>
        </authorList>
    </citation>
    <scope>NUCLEOTIDE SEQUENCE [LARGE SCALE GENOMIC DNA]</scope>
    <source>
        <strain evidence="4 5">NCCP-602</strain>
    </source>
</reference>
<dbReference type="InterPro" id="IPR003615">
    <property type="entry name" value="HNH_nuc"/>
</dbReference>
<dbReference type="SMART" id="SM00507">
    <property type="entry name" value="HNHc"/>
    <property type="match status" value="1"/>
</dbReference>
<evidence type="ECO:0000256" key="1">
    <source>
        <dbReference type="ARBA" id="ARBA00023450"/>
    </source>
</evidence>
<sequence>MDETTTTTGRAAADEAVEKPPDPYQPVSSVSPVSERSGQAPLESDPDWVKELARNSPGVPVLNPFDPRPVADSADRTESNGGLNALTGNEIVAAIQRNIACVAHCHARIIALIDEVERRELWAQWIGVKSLAGWVMHIAAVSAHTAREYVRVMHALREMPLVKANLSAGDLSFSKVREVTRLVGRIPDEDALRLAKLGTGAQVSVVSRNYRKLSAAEENGELPQLLPRDDVLVCSAGPGRSRIVVDLPEDDAAEFVTMLSTARQVIERREDENGEDGCAASTVPSEPVDVDPWTGCASGTDSQPPGSGQPRRGERISQVMCLMEVIRAFPRAQSSGAVDLDRARMLVHTSAEVLLGCADAFLPVVLGDAENVPAGTHSEGDVPAGTSEATAENSGDAEPGTSASPARRDETCRIDGFGGITAATAQRLACESLVSGIIKDEAGNVLKLGRSRRLASRRQKMALSARDVSCQFPGCLSRRRCEAHHIRPWSRGGVTDLDNLVLLCRSHHISVHEHDLTIVRTAASFSGALEGAPAFAFFLPDGSELFACDSEHPGRRVFDTAKLVRVVEKATAKADPSTLGGGYGFDLGNCVAWMFEAEARHARARNVAA</sequence>
<feature type="region of interest" description="Disordered" evidence="2">
    <location>
        <begin position="372"/>
        <end position="408"/>
    </location>
</feature>
<organism evidence="4 5">
    <name type="scientific">Brevibacterium metallidurans</name>
    <dbReference type="NCBI Taxonomy" id="1482676"/>
    <lineage>
        <taxon>Bacteria</taxon>
        <taxon>Bacillati</taxon>
        <taxon>Actinomycetota</taxon>
        <taxon>Actinomycetes</taxon>
        <taxon>Micrococcales</taxon>
        <taxon>Brevibacteriaceae</taxon>
        <taxon>Brevibacterium</taxon>
    </lineage>
</organism>
<feature type="compositionally biased region" description="Basic and acidic residues" evidence="2">
    <location>
        <begin position="12"/>
        <end position="21"/>
    </location>
</feature>
<accession>A0ABP3C4Q4</accession>
<evidence type="ECO:0000313" key="4">
    <source>
        <dbReference type="EMBL" id="GAA0034620.1"/>
    </source>
</evidence>
<proteinExistence type="inferred from homology"/>
<dbReference type="Pfam" id="PF02720">
    <property type="entry name" value="DUF222"/>
    <property type="match status" value="1"/>
</dbReference>
<keyword evidence="4" id="KW-0378">Hydrolase</keyword>
<keyword evidence="4" id="KW-0540">Nuclease</keyword>
<name>A0ABP3C4Q4_9MICO</name>
<dbReference type="GO" id="GO:0004519">
    <property type="term" value="F:endonuclease activity"/>
    <property type="evidence" value="ECO:0007669"/>
    <property type="project" value="UniProtKB-KW"/>
</dbReference>
<dbReference type="CDD" id="cd00085">
    <property type="entry name" value="HNHc"/>
    <property type="match status" value="1"/>
</dbReference>
<dbReference type="Proteomes" id="UP001498238">
    <property type="component" value="Unassembled WGS sequence"/>
</dbReference>
<keyword evidence="4" id="KW-0255">Endonuclease</keyword>
<feature type="compositionally biased region" description="Low complexity" evidence="2">
    <location>
        <begin position="25"/>
        <end position="37"/>
    </location>
</feature>
<feature type="region of interest" description="Disordered" evidence="2">
    <location>
        <begin position="268"/>
        <end position="313"/>
    </location>
</feature>
<protein>
    <submittedName>
        <fullName evidence="4">HNH endonuclease signature motif containing protein</fullName>
    </submittedName>
</protein>
<dbReference type="EMBL" id="BAAAAF010000002">
    <property type="protein sequence ID" value="GAA0034620.1"/>
    <property type="molecule type" value="Genomic_DNA"/>
</dbReference>
<feature type="compositionally biased region" description="Polar residues" evidence="2">
    <location>
        <begin position="297"/>
        <end position="306"/>
    </location>
</feature>
<evidence type="ECO:0000256" key="2">
    <source>
        <dbReference type="SAM" id="MobiDB-lite"/>
    </source>
</evidence>
<dbReference type="InterPro" id="IPR002711">
    <property type="entry name" value="HNH"/>
</dbReference>